<dbReference type="EMBL" id="JACHMN010000003">
    <property type="protein sequence ID" value="MBB5872316.1"/>
    <property type="molecule type" value="Genomic_DNA"/>
</dbReference>
<reference evidence="2 3" key="1">
    <citation type="submission" date="2020-08" db="EMBL/GenBank/DDBJ databases">
        <title>Sequencing the genomes of 1000 actinobacteria strains.</title>
        <authorList>
            <person name="Klenk H.-P."/>
        </authorList>
    </citation>
    <scope>NUCLEOTIDE SEQUENCE [LARGE SCALE GENOMIC DNA]</scope>
    <source>
        <strain evidence="2 3">DSM 45362</strain>
    </source>
</reference>
<comment type="caution">
    <text evidence="2">The sequence shown here is derived from an EMBL/GenBank/DDBJ whole genome shotgun (WGS) entry which is preliminary data.</text>
</comment>
<dbReference type="RefSeq" id="WP_184841802.1">
    <property type="nucleotide sequence ID" value="NZ_JACHMN010000003.1"/>
</dbReference>
<keyword evidence="3" id="KW-1185">Reference proteome</keyword>
<dbReference type="EC" id="3.5.1.42" evidence="2"/>
<dbReference type="Gene3D" id="3.90.950.20">
    <property type="entry name" value="CinA-like"/>
    <property type="match status" value="1"/>
</dbReference>
<feature type="domain" description="CinA C-terminal" evidence="1">
    <location>
        <begin position="2"/>
        <end position="152"/>
    </location>
</feature>
<proteinExistence type="predicted"/>
<organism evidence="2 3">
    <name type="scientific">Allocatelliglobosispora scoriae</name>
    <dbReference type="NCBI Taxonomy" id="643052"/>
    <lineage>
        <taxon>Bacteria</taxon>
        <taxon>Bacillati</taxon>
        <taxon>Actinomycetota</taxon>
        <taxon>Actinomycetes</taxon>
        <taxon>Micromonosporales</taxon>
        <taxon>Micromonosporaceae</taxon>
        <taxon>Allocatelliglobosispora</taxon>
    </lineage>
</organism>
<name>A0A841BXQ7_9ACTN</name>
<dbReference type="NCBIfam" id="TIGR00199">
    <property type="entry name" value="PncC_domain"/>
    <property type="match status" value="1"/>
</dbReference>
<dbReference type="AlphaFoldDB" id="A0A841BXQ7"/>
<accession>A0A841BXQ7</accession>
<dbReference type="InterPro" id="IPR036653">
    <property type="entry name" value="CinA-like_C"/>
</dbReference>
<protein>
    <submittedName>
        <fullName evidence="2">Nicotinamide-nucleotide amidase</fullName>
        <ecNumber evidence="2">3.5.1.42</ecNumber>
    </submittedName>
</protein>
<gene>
    <name evidence="2" type="ORF">F4553_005750</name>
</gene>
<sequence>MTLAERLVVRLRERGETLGVAESLTGGLLAASVVEVAGASAVFRGGIVAYATELKASLVGVPAGLLAERGPVDPDVAAALAEGARDRCGATWGLGTTGVAGPTPQGGHEVGVVYLGLCGPGGGRVRSLRLTGSRSEIRVASVTAALDLLYSALT</sequence>
<dbReference type="InterPro" id="IPR008136">
    <property type="entry name" value="CinA_C"/>
</dbReference>
<dbReference type="Proteomes" id="UP000587527">
    <property type="component" value="Unassembled WGS sequence"/>
</dbReference>
<dbReference type="Pfam" id="PF02464">
    <property type="entry name" value="CinA"/>
    <property type="match status" value="1"/>
</dbReference>
<dbReference type="SUPFAM" id="SSF142433">
    <property type="entry name" value="CinA-like"/>
    <property type="match status" value="1"/>
</dbReference>
<keyword evidence="2" id="KW-0378">Hydrolase</keyword>
<dbReference type="GO" id="GO:0019159">
    <property type="term" value="F:nicotinamide-nucleotide amidase activity"/>
    <property type="evidence" value="ECO:0007669"/>
    <property type="project" value="UniProtKB-EC"/>
</dbReference>
<evidence type="ECO:0000313" key="3">
    <source>
        <dbReference type="Proteomes" id="UP000587527"/>
    </source>
</evidence>
<evidence type="ECO:0000259" key="1">
    <source>
        <dbReference type="Pfam" id="PF02464"/>
    </source>
</evidence>
<evidence type="ECO:0000313" key="2">
    <source>
        <dbReference type="EMBL" id="MBB5872316.1"/>
    </source>
</evidence>